<dbReference type="SUPFAM" id="SSF52151">
    <property type="entry name" value="FabD/lysophospholipase-like"/>
    <property type="match status" value="1"/>
</dbReference>
<evidence type="ECO:0000256" key="6">
    <source>
        <dbReference type="PIRNR" id="PIRNR000446"/>
    </source>
</evidence>
<comment type="catalytic activity">
    <reaction evidence="5 6">
        <text>holo-[ACP] + malonyl-CoA = malonyl-[ACP] + CoA</text>
        <dbReference type="Rhea" id="RHEA:41792"/>
        <dbReference type="Rhea" id="RHEA-COMP:9623"/>
        <dbReference type="Rhea" id="RHEA-COMP:9685"/>
        <dbReference type="ChEBI" id="CHEBI:57287"/>
        <dbReference type="ChEBI" id="CHEBI:57384"/>
        <dbReference type="ChEBI" id="CHEBI:64479"/>
        <dbReference type="ChEBI" id="CHEBI:78449"/>
        <dbReference type="EC" id="2.3.1.39"/>
    </reaction>
</comment>
<dbReference type="SMART" id="SM00827">
    <property type="entry name" value="PKS_AT"/>
    <property type="match status" value="1"/>
</dbReference>
<dbReference type="GO" id="GO:0005829">
    <property type="term" value="C:cytosol"/>
    <property type="evidence" value="ECO:0007669"/>
    <property type="project" value="TreeGrafter"/>
</dbReference>
<keyword evidence="10" id="KW-1185">Reference proteome</keyword>
<dbReference type="Gene3D" id="3.30.70.250">
    <property type="entry name" value="Malonyl-CoA ACP transacylase, ACP-binding"/>
    <property type="match status" value="1"/>
</dbReference>
<dbReference type="InterPro" id="IPR050858">
    <property type="entry name" value="Mal-CoA-ACP_Trans/PKS_FabD"/>
</dbReference>
<dbReference type="PANTHER" id="PTHR42681:SF1">
    <property type="entry name" value="MALONYL-COA-ACYL CARRIER PROTEIN TRANSACYLASE, MITOCHONDRIAL"/>
    <property type="match status" value="1"/>
</dbReference>
<dbReference type="SUPFAM" id="SSF55048">
    <property type="entry name" value="Probable ACP-binding domain of malonyl-CoA ACP transacylase"/>
    <property type="match status" value="1"/>
</dbReference>
<evidence type="ECO:0000259" key="8">
    <source>
        <dbReference type="SMART" id="SM00827"/>
    </source>
</evidence>
<dbReference type="PATRIC" id="fig|50340.43.peg.1190"/>
<dbReference type="AlphaFoldDB" id="A0A0N0E2Y5"/>
<dbReference type="InterPro" id="IPR016035">
    <property type="entry name" value="Acyl_Trfase/lysoPLipase"/>
</dbReference>
<keyword evidence="3 6" id="KW-0808">Transferase</keyword>
<evidence type="ECO:0000313" key="10">
    <source>
        <dbReference type="Proteomes" id="UP000037931"/>
    </source>
</evidence>
<feature type="active site" evidence="7">
    <location>
        <position position="193"/>
    </location>
</feature>
<feature type="active site" evidence="7">
    <location>
        <position position="86"/>
    </location>
</feature>
<dbReference type="InterPro" id="IPR017554">
    <property type="entry name" value="Malonate_deCOase_MdcHsu"/>
</dbReference>
<dbReference type="GO" id="GO:0006633">
    <property type="term" value="P:fatty acid biosynthetic process"/>
    <property type="evidence" value="ECO:0007669"/>
    <property type="project" value="TreeGrafter"/>
</dbReference>
<comment type="similarity">
    <text evidence="6">Belongs to the fabD family.</text>
</comment>
<dbReference type="PANTHER" id="PTHR42681">
    <property type="entry name" value="MALONYL-COA-ACYL CARRIER PROTEIN TRANSACYLASE, MITOCHONDRIAL"/>
    <property type="match status" value="1"/>
</dbReference>
<feature type="domain" description="Malonyl-CoA:ACP transacylase (MAT)" evidence="8">
    <location>
        <begin position="6"/>
        <end position="304"/>
    </location>
</feature>
<evidence type="ECO:0000256" key="7">
    <source>
        <dbReference type="PIRSR" id="PIRSR000446-1"/>
    </source>
</evidence>
<comment type="caution">
    <text evidence="9">The sequence shown here is derived from an EMBL/GenBank/DDBJ whole genome shotgun (WGS) entry which is preliminary data.</text>
</comment>
<dbReference type="RefSeq" id="WP_054063529.1">
    <property type="nucleotide sequence ID" value="NZ_JSYZ01000015.1"/>
</dbReference>
<dbReference type="Gene3D" id="3.40.366.10">
    <property type="entry name" value="Malonyl-Coenzyme A Acyl Carrier Protein, domain 2"/>
    <property type="match status" value="1"/>
</dbReference>
<protein>
    <recommendedName>
        <fullName evidence="2 6">Malonyl CoA-acyl carrier protein transacylase</fullName>
        <ecNumber evidence="1 6">2.3.1.39</ecNumber>
    </recommendedName>
</protein>
<dbReference type="EMBL" id="JSYZ01000015">
    <property type="protein sequence ID" value="KPA89441.1"/>
    <property type="molecule type" value="Genomic_DNA"/>
</dbReference>
<evidence type="ECO:0000256" key="1">
    <source>
        <dbReference type="ARBA" id="ARBA00013258"/>
    </source>
</evidence>
<dbReference type="STRING" id="50340.PF66_03887"/>
<dbReference type="InterPro" id="IPR016036">
    <property type="entry name" value="Malonyl_transacylase_ACP-bd"/>
</dbReference>
<dbReference type="InterPro" id="IPR014043">
    <property type="entry name" value="Acyl_transferase_dom"/>
</dbReference>
<dbReference type="PIRSF" id="PIRSF000446">
    <property type="entry name" value="Mct"/>
    <property type="match status" value="1"/>
</dbReference>
<reference evidence="9 10" key="1">
    <citation type="journal article" date="2015" name="PLoS ONE">
        <title>Rice-Infecting Pseudomonas Genomes Are Highly Accessorized and Harbor Multiple Putative Virulence Mechanisms to Cause Sheath Brown Rot.</title>
        <authorList>
            <person name="Quibod I.L."/>
            <person name="Grande G."/>
            <person name="Oreiro E.G."/>
            <person name="Borja F.N."/>
            <person name="Dossa G.S."/>
            <person name="Mauleon R."/>
            <person name="Cruz C.V."/>
            <person name="Oliva R."/>
        </authorList>
    </citation>
    <scope>NUCLEOTIDE SEQUENCE [LARGE SCALE GENOMIC DNA]</scope>
    <source>
        <strain evidence="9 10">IRRI 6609</strain>
    </source>
</reference>
<accession>A0A0N0E2Y5</accession>
<dbReference type="EC" id="2.3.1.39" evidence="1 6"/>
<dbReference type="OrthoDB" id="9808564at2"/>
<sequence length="309" mass="32447">MSSLLAFPGQGAQQPGMLRRLPDAAVVRQCLGEAAEVLGEDLALLDSAQALASTRAVQLCLLIAGVAGARLLLDNSPPPAYVAGLSIGAYPAAVMAGVLDFSDALRLVSLRGQLMQQAYPQGYGMTALIGLERAAVDKLLAQVHGPRTPVYLANINADNQCVIAGSDEAMAAVAAALKQGGVARRLAVSVPSHCPLLEAPAQALAAAFAEVPMRAPCLGYLSGSSARLLRTAEQIRDDLAFNMCRLIDWRGTVQSAYERGVRLQIELPPGAVLTGLARRVFEQGSVVAFDGARLDSLKALLQEEGCRHR</sequence>
<dbReference type="Pfam" id="PF00698">
    <property type="entry name" value="Acyl_transf_1"/>
    <property type="match status" value="1"/>
</dbReference>
<keyword evidence="4 6" id="KW-0012">Acyltransferase</keyword>
<evidence type="ECO:0000256" key="5">
    <source>
        <dbReference type="ARBA" id="ARBA00048462"/>
    </source>
</evidence>
<evidence type="ECO:0000256" key="3">
    <source>
        <dbReference type="ARBA" id="ARBA00022679"/>
    </source>
</evidence>
<dbReference type="InterPro" id="IPR001227">
    <property type="entry name" value="Ac_transferase_dom_sf"/>
</dbReference>
<organism evidence="9 10">
    <name type="scientific">Pseudomonas asplenii</name>
    <dbReference type="NCBI Taxonomy" id="53407"/>
    <lineage>
        <taxon>Bacteria</taxon>
        <taxon>Pseudomonadati</taxon>
        <taxon>Pseudomonadota</taxon>
        <taxon>Gammaproteobacteria</taxon>
        <taxon>Pseudomonadales</taxon>
        <taxon>Pseudomonadaceae</taxon>
        <taxon>Pseudomonas</taxon>
    </lineage>
</organism>
<dbReference type="Proteomes" id="UP000037931">
    <property type="component" value="Unassembled WGS sequence"/>
</dbReference>
<dbReference type="NCBIfam" id="TIGR03131">
    <property type="entry name" value="malonate_mdcH"/>
    <property type="match status" value="1"/>
</dbReference>
<gene>
    <name evidence="9" type="ORF">PF66_03887</name>
</gene>
<evidence type="ECO:0000256" key="2">
    <source>
        <dbReference type="ARBA" id="ARBA00018953"/>
    </source>
</evidence>
<evidence type="ECO:0000313" key="9">
    <source>
        <dbReference type="EMBL" id="KPA89441.1"/>
    </source>
</evidence>
<name>A0A0N0E2Y5_9PSED</name>
<proteinExistence type="inferred from homology"/>
<dbReference type="GO" id="GO:0004314">
    <property type="term" value="F:[acyl-carrier-protein] S-malonyltransferase activity"/>
    <property type="evidence" value="ECO:0007669"/>
    <property type="project" value="UniProtKB-EC"/>
</dbReference>
<evidence type="ECO:0000256" key="4">
    <source>
        <dbReference type="ARBA" id="ARBA00023315"/>
    </source>
</evidence>
<dbReference type="InterPro" id="IPR024925">
    <property type="entry name" value="Malonyl_CoA-ACP_transAc"/>
</dbReference>